<comment type="catalytic activity">
    <reaction evidence="7">
        <text>Preferential cleavage: Arg-|-Xaa, Lys-|-Xaa.</text>
        <dbReference type="EC" id="3.4.21.4"/>
    </reaction>
</comment>
<evidence type="ECO:0000259" key="9">
    <source>
        <dbReference type="Pfam" id="PF00089"/>
    </source>
</evidence>
<keyword evidence="3" id="KW-0645">Protease</keyword>
<dbReference type="OMA" id="CGQNERH"/>
<protein>
    <recommendedName>
        <fullName evidence="8">trypsin</fullName>
        <ecNumber evidence="8">3.4.21.4</ecNumber>
    </recommendedName>
</protein>
<keyword evidence="11" id="KW-1185">Reference proteome</keyword>
<dbReference type="STRING" id="94237.ENSMMOP00000014579"/>
<dbReference type="InterPro" id="IPR050127">
    <property type="entry name" value="Serine_Proteases_S1"/>
</dbReference>
<dbReference type="InterPro" id="IPR009003">
    <property type="entry name" value="Peptidase_S1_PA"/>
</dbReference>
<organism evidence="10 11">
    <name type="scientific">Mola mola</name>
    <name type="common">Ocean sunfish</name>
    <name type="synonym">Tetraodon mola</name>
    <dbReference type="NCBI Taxonomy" id="94237"/>
    <lineage>
        <taxon>Eukaryota</taxon>
        <taxon>Metazoa</taxon>
        <taxon>Chordata</taxon>
        <taxon>Craniata</taxon>
        <taxon>Vertebrata</taxon>
        <taxon>Euteleostomi</taxon>
        <taxon>Actinopterygii</taxon>
        <taxon>Neopterygii</taxon>
        <taxon>Teleostei</taxon>
        <taxon>Neoteleostei</taxon>
        <taxon>Acanthomorphata</taxon>
        <taxon>Eupercaria</taxon>
        <taxon>Tetraodontiformes</taxon>
        <taxon>Molidae</taxon>
        <taxon>Mola</taxon>
    </lineage>
</organism>
<evidence type="ECO:0000256" key="3">
    <source>
        <dbReference type="ARBA" id="ARBA00022670"/>
    </source>
</evidence>
<accession>A0A3Q3WYN0</accession>
<evidence type="ECO:0000256" key="2">
    <source>
        <dbReference type="ARBA" id="ARBA00022525"/>
    </source>
</evidence>
<dbReference type="Ensembl" id="ENSMMOT00000014815.1">
    <property type="protein sequence ID" value="ENSMMOP00000014579.1"/>
    <property type="gene ID" value="ENSMMOG00000011149.1"/>
</dbReference>
<evidence type="ECO:0000256" key="8">
    <source>
        <dbReference type="ARBA" id="ARBA00038868"/>
    </source>
</evidence>
<keyword evidence="4" id="KW-0378">Hydrolase</keyword>
<dbReference type="EC" id="3.4.21.4" evidence="8"/>
<dbReference type="SUPFAM" id="SSF50494">
    <property type="entry name" value="Trypsin-like serine proteases"/>
    <property type="match status" value="1"/>
</dbReference>
<dbReference type="GO" id="GO:0004252">
    <property type="term" value="F:serine-type endopeptidase activity"/>
    <property type="evidence" value="ECO:0007669"/>
    <property type="project" value="UniProtKB-EC"/>
</dbReference>
<evidence type="ECO:0000256" key="5">
    <source>
        <dbReference type="ARBA" id="ARBA00022825"/>
    </source>
</evidence>
<dbReference type="InterPro" id="IPR043504">
    <property type="entry name" value="Peptidase_S1_PA_chymotrypsin"/>
</dbReference>
<dbReference type="InterPro" id="IPR018114">
    <property type="entry name" value="TRYPSIN_HIS"/>
</dbReference>
<dbReference type="InterPro" id="IPR001254">
    <property type="entry name" value="Trypsin_dom"/>
</dbReference>
<evidence type="ECO:0000256" key="7">
    <source>
        <dbReference type="ARBA" id="ARBA00036320"/>
    </source>
</evidence>
<evidence type="ECO:0000313" key="10">
    <source>
        <dbReference type="Ensembl" id="ENSMMOP00000014579.1"/>
    </source>
</evidence>
<keyword evidence="6" id="KW-1015">Disulfide bond</keyword>
<proteinExistence type="predicted"/>
<dbReference type="Pfam" id="PF00089">
    <property type="entry name" value="Trypsin"/>
    <property type="match status" value="1"/>
</dbReference>
<dbReference type="GO" id="GO:0006508">
    <property type="term" value="P:proteolysis"/>
    <property type="evidence" value="ECO:0007669"/>
    <property type="project" value="UniProtKB-KW"/>
</dbReference>
<evidence type="ECO:0000256" key="1">
    <source>
        <dbReference type="ARBA" id="ARBA00004613"/>
    </source>
</evidence>
<evidence type="ECO:0000313" key="11">
    <source>
        <dbReference type="Proteomes" id="UP000261620"/>
    </source>
</evidence>
<dbReference type="Proteomes" id="UP000261620">
    <property type="component" value="Unplaced"/>
</dbReference>
<dbReference type="Gene3D" id="2.40.10.10">
    <property type="entry name" value="Trypsin-like serine proteases"/>
    <property type="match status" value="1"/>
</dbReference>
<keyword evidence="5" id="KW-0720">Serine protease</keyword>
<dbReference type="PROSITE" id="PS00134">
    <property type="entry name" value="TRYPSIN_HIS"/>
    <property type="match status" value="1"/>
</dbReference>
<dbReference type="PANTHER" id="PTHR24264:SF15">
    <property type="entry name" value="RIKEN CDNA 2210010C04 GENE"/>
    <property type="match status" value="1"/>
</dbReference>
<dbReference type="PANTHER" id="PTHR24264">
    <property type="entry name" value="TRYPSIN-RELATED"/>
    <property type="match status" value="1"/>
</dbReference>
<dbReference type="AlphaFoldDB" id="A0A3Q3WYN0"/>
<evidence type="ECO:0000256" key="4">
    <source>
        <dbReference type="ARBA" id="ARBA00022801"/>
    </source>
</evidence>
<keyword evidence="2" id="KW-0964">Secreted</keyword>
<feature type="domain" description="Peptidase S1" evidence="9">
    <location>
        <begin position="32"/>
        <end position="73"/>
    </location>
</feature>
<reference evidence="10" key="2">
    <citation type="submission" date="2025-09" db="UniProtKB">
        <authorList>
            <consortium name="Ensembl"/>
        </authorList>
    </citation>
    <scope>IDENTIFICATION</scope>
</reference>
<name>A0A3Q3WYN0_MOLML</name>
<evidence type="ECO:0000256" key="6">
    <source>
        <dbReference type="ARBA" id="ARBA00023157"/>
    </source>
</evidence>
<dbReference type="GO" id="GO:0005615">
    <property type="term" value="C:extracellular space"/>
    <property type="evidence" value="ECO:0007669"/>
    <property type="project" value="TreeGrafter"/>
</dbReference>
<comment type="subcellular location">
    <subcellularLocation>
        <location evidence="1">Secreted</location>
    </subcellularLocation>
</comment>
<sequence length="74" mass="8261">RASTSQRWSWTVYRTVHGSVTGSKVVDLQKRIIGGQNCGQNERHYHVKLTGQLLCGGSLISDRWILTAAHCLKP</sequence>
<reference evidence="10" key="1">
    <citation type="submission" date="2025-08" db="UniProtKB">
        <authorList>
            <consortium name="Ensembl"/>
        </authorList>
    </citation>
    <scope>IDENTIFICATION</scope>
</reference>